<feature type="domain" description="LexA repressor DNA-binding" evidence="2">
    <location>
        <begin position="23"/>
        <end position="85"/>
    </location>
</feature>
<dbReference type="SUPFAM" id="SSF46785">
    <property type="entry name" value="Winged helix' DNA-binding domain"/>
    <property type="match status" value="1"/>
</dbReference>
<dbReference type="PANTHER" id="PTHR33516:SF2">
    <property type="entry name" value="LEXA REPRESSOR-RELATED"/>
    <property type="match status" value="1"/>
</dbReference>
<dbReference type="Proteomes" id="UP000634660">
    <property type="component" value="Unassembled WGS sequence"/>
</dbReference>
<dbReference type="GO" id="GO:0006508">
    <property type="term" value="P:proteolysis"/>
    <property type="evidence" value="ECO:0007669"/>
    <property type="project" value="InterPro"/>
</dbReference>
<proteinExistence type="predicted"/>
<evidence type="ECO:0000256" key="1">
    <source>
        <dbReference type="SAM" id="MobiDB-lite"/>
    </source>
</evidence>
<evidence type="ECO:0000259" key="2">
    <source>
        <dbReference type="Pfam" id="PF01726"/>
    </source>
</evidence>
<organism evidence="3 4">
    <name type="scientific">Streptomyces subrutilus</name>
    <dbReference type="NCBI Taxonomy" id="36818"/>
    <lineage>
        <taxon>Bacteria</taxon>
        <taxon>Bacillati</taxon>
        <taxon>Actinomycetota</taxon>
        <taxon>Actinomycetes</taxon>
        <taxon>Kitasatosporales</taxon>
        <taxon>Streptomycetaceae</taxon>
        <taxon>Streptomyces</taxon>
    </lineage>
</organism>
<feature type="region of interest" description="Disordered" evidence="1">
    <location>
        <begin position="1"/>
        <end position="23"/>
    </location>
</feature>
<dbReference type="Pfam" id="PF01726">
    <property type="entry name" value="LexA_DNA_bind"/>
    <property type="match status" value="1"/>
</dbReference>
<reference evidence="3" key="2">
    <citation type="submission" date="2020-09" db="EMBL/GenBank/DDBJ databases">
        <authorList>
            <person name="Sun Q."/>
            <person name="Ohkuma M."/>
        </authorList>
    </citation>
    <scope>NUCLEOTIDE SEQUENCE</scope>
    <source>
        <strain evidence="3">JCM 4834</strain>
    </source>
</reference>
<evidence type="ECO:0000313" key="4">
    <source>
        <dbReference type="Proteomes" id="UP000634660"/>
    </source>
</evidence>
<dbReference type="InterPro" id="IPR006200">
    <property type="entry name" value="LexA"/>
</dbReference>
<dbReference type="PANTHER" id="PTHR33516">
    <property type="entry name" value="LEXA REPRESSOR"/>
    <property type="match status" value="1"/>
</dbReference>
<dbReference type="EMBL" id="BMVX01000038">
    <property type="protein sequence ID" value="GGZ94964.1"/>
    <property type="molecule type" value="Genomic_DNA"/>
</dbReference>
<dbReference type="InterPro" id="IPR050077">
    <property type="entry name" value="LexA_repressor"/>
</dbReference>
<name>A0A918RFK7_9ACTN</name>
<dbReference type="NCBIfam" id="TIGR00498">
    <property type="entry name" value="lexA"/>
    <property type="match status" value="1"/>
</dbReference>
<evidence type="ECO:0000313" key="3">
    <source>
        <dbReference type="EMBL" id="GGZ94964.1"/>
    </source>
</evidence>
<sequence>MHVIDSEARPGRPPGVTRPGPNGLTARQAAIVAFIEQTVARKGYPPSMREIGEGVRLRSTSSVAHQLMALERKGFLYRDPHRPRAYRVRSDQHADLPDTPAGMTPEAVQVPLVGRIAAGTPILAEELVEDVLPMPRHLVGEGQLFALKLERRQVRSAAPCGSCGCSCRSEAGVDRSLDRVTI</sequence>
<dbReference type="GO" id="GO:0004252">
    <property type="term" value="F:serine-type endopeptidase activity"/>
    <property type="evidence" value="ECO:0007669"/>
    <property type="project" value="InterPro"/>
</dbReference>
<dbReference type="InterPro" id="IPR036390">
    <property type="entry name" value="WH_DNA-bd_sf"/>
</dbReference>
<dbReference type="GO" id="GO:0009432">
    <property type="term" value="P:SOS response"/>
    <property type="evidence" value="ECO:0007669"/>
    <property type="project" value="InterPro"/>
</dbReference>
<dbReference type="AlphaFoldDB" id="A0A918RFK7"/>
<comment type="caution">
    <text evidence="3">The sequence shown here is derived from an EMBL/GenBank/DDBJ whole genome shotgun (WGS) entry which is preliminary data.</text>
</comment>
<reference evidence="3" key="1">
    <citation type="journal article" date="2014" name="Int. J. Syst. Evol. Microbiol.">
        <title>Complete genome sequence of Corynebacterium casei LMG S-19264T (=DSM 44701T), isolated from a smear-ripened cheese.</title>
        <authorList>
            <consortium name="US DOE Joint Genome Institute (JGI-PGF)"/>
            <person name="Walter F."/>
            <person name="Albersmeier A."/>
            <person name="Kalinowski J."/>
            <person name="Ruckert C."/>
        </authorList>
    </citation>
    <scope>NUCLEOTIDE SEQUENCE</scope>
    <source>
        <strain evidence="3">JCM 4834</strain>
    </source>
</reference>
<dbReference type="InterPro" id="IPR036388">
    <property type="entry name" value="WH-like_DNA-bd_sf"/>
</dbReference>
<accession>A0A918RFK7</accession>
<dbReference type="GO" id="GO:0045892">
    <property type="term" value="P:negative regulation of DNA-templated transcription"/>
    <property type="evidence" value="ECO:0007669"/>
    <property type="project" value="InterPro"/>
</dbReference>
<gene>
    <name evidence="3" type="ORF">GCM10010371_63540</name>
</gene>
<protein>
    <recommendedName>
        <fullName evidence="2">LexA repressor DNA-binding domain-containing protein</fullName>
    </recommendedName>
</protein>
<dbReference type="Gene3D" id="1.10.10.10">
    <property type="entry name" value="Winged helix-like DNA-binding domain superfamily/Winged helix DNA-binding domain"/>
    <property type="match status" value="1"/>
</dbReference>
<dbReference type="InterPro" id="IPR006199">
    <property type="entry name" value="LexA_DNA-bd_dom"/>
</dbReference>
<feature type="compositionally biased region" description="Basic and acidic residues" evidence="1">
    <location>
        <begin position="1"/>
        <end position="10"/>
    </location>
</feature>